<evidence type="ECO:0000313" key="3">
    <source>
        <dbReference type="EMBL" id="EDQ49733.1"/>
    </source>
</evidence>
<gene>
    <name evidence="3" type="ORF">PHYPADRAFT_101399</name>
</gene>
<name>A9U3L5_PHYPA</name>
<feature type="compositionally biased region" description="Basic and acidic residues" evidence="1">
    <location>
        <begin position="46"/>
        <end position="60"/>
    </location>
</feature>
<feature type="compositionally biased region" description="Acidic residues" evidence="1">
    <location>
        <begin position="255"/>
        <end position="267"/>
    </location>
</feature>
<protein>
    <submittedName>
        <fullName evidence="3">Predicted protein</fullName>
    </submittedName>
</protein>
<sequence length="277" mass="30871">MVLFYSTCSLNGHDDTGDRLLMFCSRIRTERNAIAELQFGNPQGKDSLRKPGGLRKETSGRMRKGNGPVLCKNRHFLSMRRFIFTPRRDNELLDFVLMVIALLIFRQRFLLKLLIAFPCNAEPWHAVKHRVPEVHLDRDRLNTVSTSYLITIYIDSTTVKVMNSLLILLPVLGVCSVVFLFLGIRNFFRIASASAVVDGSSGDEHGPEHKASVHSESAPMKSTGGTLSTGGGGPGEAFDERDELEEPAGVTDVEFFSDVDMESDLEGETGGHRRFDH</sequence>
<keyword evidence="2" id="KW-0472">Membrane</keyword>
<keyword evidence="2" id="KW-0812">Transmembrane</keyword>
<feature type="transmembrane region" description="Helical" evidence="2">
    <location>
        <begin position="165"/>
        <end position="184"/>
    </location>
</feature>
<dbReference type="EMBL" id="DS545351">
    <property type="protein sequence ID" value="EDQ49733.1"/>
    <property type="molecule type" value="Genomic_DNA"/>
</dbReference>
<evidence type="ECO:0000256" key="1">
    <source>
        <dbReference type="SAM" id="MobiDB-lite"/>
    </source>
</evidence>
<organism>
    <name type="scientific">Physcomitrium patens</name>
    <name type="common">Spreading-leaved earth moss</name>
    <name type="synonym">Physcomitrella patens</name>
    <dbReference type="NCBI Taxonomy" id="3218"/>
    <lineage>
        <taxon>Eukaryota</taxon>
        <taxon>Viridiplantae</taxon>
        <taxon>Streptophyta</taxon>
        <taxon>Embryophyta</taxon>
        <taxon>Bryophyta</taxon>
        <taxon>Bryophytina</taxon>
        <taxon>Bryopsida</taxon>
        <taxon>Funariidae</taxon>
        <taxon>Funariales</taxon>
        <taxon>Funariaceae</taxon>
        <taxon>Physcomitrium</taxon>
    </lineage>
</organism>
<proteinExistence type="predicted"/>
<feature type="compositionally biased region" description="Basic and acidic residues" evidence="1">
    <location>
        <begin position="202"/>
        <end position="213"/>
    </location>
</feature>
<feature type="compositionally biased region" description="Acidic residues" evidence="1">
    <location>
        <begin position="237"/>
        <end position="246"/>
    </location>
</feature>
<feature type="region of interest" description="Disordered" evidence="1">
    <location>
        <begin position="199"/>
        <end position="277"/>
    </location>
</feature>
<reference evidence="3" key="1">
    <citation type="journal article" date="2008" name="Science">
        <title>The Physcomitrella genome reveals evolutionary insights into the conquest of land by plants.</title>
        <authorList>
            <person name="Rensing S."/>
            <person name="Lang D."/>
            <person name="Zimmer A."/>
            <person name="Terry A."/>
            <person name="Salamov A."/>
            <person name="Shapiro H."/>
            <person name="Nishiyama T."/>
            <person name="Perroud P.-F."/>
            <person name="Lindquist E."/>
            <person name="Kamisugi Y."/>
            <person name="Tanahashi T."/>
            <person name="Sakakibara K."/>
            <person name="Fujita T."/>
            <person name="Oishi K."/>
            <person name="Shin-I T."/>
            <person name="Kuroki Y."/>
            <person name="Toyoda A."/>
            <person name="Suzuki Y."/>
            <person name="Hashimoto A."/>
            <person name="Yamaguchi K."/>
            <person name="Sugano A."/>
            <person name="Kohara Y."/>
            <person name="Fujiyama A."/>
            <person name="Anterola A."/>
            <person name="Aoki S."/>
            <person name="Ashton N."/>
            <person name="Barbazuk W.B."/>
            <person name="Barker E."/>
            <person name="Bennetzen J."/>
            <person name="Bezanilla M."/>
            <person name="Blankenship R."/>
            <person name="Cho S.H."/>
            <person name="Dutcher S."/>
            <person name="Estelle M."/>
            <person name="Fawcett J.A."/>
            <person name="Gundlach H."/>
            <person name="Hanada K."/>
            <person name="Heyl A."/>
            <person name="Hicks K.A."/>
            <person name="Hugh J."/>
            <person name="Lohr M."/>
            <person name="Mayer K."/>
            <person name="Melkozernov A."/>
            <person name="Murata T."/>
            <person name="Nelson D."/>
            <person name="Pils B."/>
            <person name="Prigge M."/>
            <person name="Reiss B."/>
            <person name="Renner T."/>
            <person name="Rombauts S."/>
            <person name="Rushton P."/>
            <person name="Sanderfoot A."/>
            <person name="Schween G."/>
            <person name="Shiu S.-H."/>
            <person name="Stueber K."/>
            <person name="Theodoulou F.L."/>
            <person name="Tu H."/>
            <person name="Van de Peer Y."/>
            <person name="Verrier P.J."/>
            <person name="Waters E."/>
            <person name="Wood A."/>
            <person name="Yang L."/>
            <person name="Cove D."/>
            <person name="Cuming A."/>
            <person name="Hasebe M."/>
            <person name="Lucas S."/>
            <person name="Mishler D.B."/>
            <person name="Reski R."/>
            <person name="Grigoriev I."/>
            <person name="Quatrano R.S."/>
            <person name="Boore J.L."/>
        </authorList>
    </citation>
    <scope>NUCLEOTIDE SEQUENCE [LARGE SCALE GENOMIC DNA]</scope>
</reference>
<dbReference type="HOGENOM" id="CLU_2101079_0_0_1"/>
<accession>A9U3L5</accession>
<dbReference type="AlphaFoldDB" id="A9U3L5"/>
<feature type="region of interest" description="Disordered" evidence="1">
    <location>
        <begin position="41"/>
        <end position="61"/>
    </location>
</feature>
<keyword evidence="2" id="KW-1133">Transmembrane helix</keyword>
<evidence type="ECO:0000256" key="2">
    <source>
        <dbReference type="SAM" id="Phobius"/>
    </source>
</evidence>